<name>A0A927R4T4_9BACL</name>
<proteinExistence type="predicted"/>
<keyword evidence="1" id="KW-0812">Transmembrane</keyword>
<keyword evidence="1" id="KW-1133">Transmembrane helix</keyword>
<evidence type="ECO:0000256" key="1">
    <source>
        <dbReference type="SAM" id="Phobius"/>
    </source>
</evidence>
<organism evidence="2 3">
    <name type="scientific">Sporosarcina limicola</name>
    <dbReference type="NCBI Taxonomy" id="34101"/>
    <lineage>
        <taxon>Bacteria</taxon>
        <taxon>Bacillati</taxon>
        <taxon>Bacillota</taxon>
        <taxon>Bacilli</taxon>
        <taxon>Bacillales</taxon>
        <taxon>Caryophanaceae</taxon>
        <taxon>Sporosarcina</taxon>
    </lineage>
</organism>
<dbReference type="EMBL" id="JADBEL010000001">
    <property type="protein sequence ID" value="MBE1553214.1"/>
    <property type="molecule type" value="Genomic_DNA"/>
</dbReference>
<sequence>MAILDIDKWDCRFYITADIITQMIWLLGLNTLLKLWLWHMHNRQKFTPKDNPGNDLQHGVDAEIYQYIDRALQGE</sequence>
<protein>
    <submittedName>
        <fullName evidence="2">Uncharacterized protein</fullName>
    </submittedName>
</protein>
<accession>A0A927R4T4</accession>
<reference evidence="2" key="1">
    <citation type="submission" date="2020-10" db="EMBL/GenBank/DDBJ databases">
        <title>Genomic Encyclopedia of Type Strains, Phase IV (KMG-IV): sequencing the most valuable type-strain genomes for metagenomic binning, comparative biology and taxonomic classification.</title>
        <authorList>
            <person name="Goeker M."/>
        </authorList>
    </citation>
    <scope>NUCLEOTIDE SEQUENCE</scope>
    <source>
        <strain evidence="2">DSM 13886</strain>
    </source>
</reference>
<feature type="transmembrane region" description="Helical" evidence="1">
    <location>
        <begin position="13"/>
        <end position="37"/>
    </location>
</feature>
<comment type="caution">
    <text evidence="2">The sequence shown here is derived from an EMBL/GenBank/DDBJ whole genome shotgun (WGS) entry which is preliminary data.</text>
</comment>
<keyword evidence="1" id="KW-0472">Membrane</keyword>
<dbReference type="Proteomes" id="UP000658225">
    <property type="component" value="Unassembled WGS sequence"/>
</dbReference>
<dbReference type="RefSeq" id="WP_192597030.1">
    <property type="nucleotide sequence ID" value="NZ_JADBEL010000001.1"/>
</dbReference>
<gene>
    <name evidence="2" type="ORF">H4683_000283</name>
</gene>
<evidence type="ECO:0000313" key="3">
    <source>
        <dbReference type="Proteomes" id="UP000658225"/>
    </source>
</evidence>
<keyword evidence="3" id="KW-1185">Reference proteome</keyword>
<evidence type="ECO:0000313" key="2">
    <source>
        <dbReference type="EMBL" id="MBE1553214.1"/>
    </source>
</evidence>
<dbReference type="AlphaFoldDB" id="A0A927R4T4"/>